<dbReference type="AlphaFoldDB" id="A0A6A3XAC8"/>
<accession>A0A6A3XAC8</accession>
<name>A0A6A3XAC8_9STRA</name>
<dbReference type="EMBL" id="QXFW01001929">
    <property type="protein sequence ID" value="KAE8984097.1"/>
    <property type="molecule type" value="Genomic_DNA"/>
</dbReference>
<protein>
    <submittedName>
        <fullName evidence="6">Uncharacterized protein</fullName>
    </submittedName>
</protein>
<dbReference type="EMBL" id="QXGA01001993">
    <property type="protein sequence ID" value="KAE9105879.1"/>
    <property type="molecule type" value="Genomic_DNA"/>
</dbReference>
<evidence type="ECO:0000313" key="10">
    <source>
        <dbReference type="Proteomes" id="UP000440732"/>
    </source>
</evidence>
<evidence type="ECO:0000313" key="3">
    <source>
        <dbReference type="EMBL" id="KAE9081977.1"/>
    </source>
</evidence>
<dbReference type="Proteomes" id="UP000460718">
    <property type="component" value="Unassembled WGS sequence"/>
</dbReference>
<evidence type="ECO:0000313" key="9">
    <source>
        <dbReference type="Proteomes" id="UP000440367"/>
    </source>
</evidence>
<dbReference type="Proteomes" id="UP000440732">
    <property type="component" value="Unassembled WGS sequence"/>
</dbReference>
<evidence type="ECO:0000313" key="2">
    <source>
        <dbReference type="EMBL" id="KAE8984097.1"/>
    </source>
</evidence>
<dbReference type="EMBL" id="QXGB01002014">
    <property type="protein sequence ID" value="KAE9182545.1"/>
    <property type="molecule type" value="Genomic_DNA"/>
</dbReference>
<dbReference type="Proteomes" id="UP000440367">
    <property type="component" value="Unassembled WGS sequence"/>
</dbReference>
<evidence type="ECO:0000313" key="6">
    <source>
        <dbReference type="EMBL" id="KAE9195120.1"/>
    </source>
</evidence>
<dbReference type="OrthoDB" id="126937at2759"/>
<comment type="caution">
    <text evidence="6">The sequence shown here is derived from an EMBL/GenBank/DDBJ whole genome shotgun (WGS) entry which is preliminary data.</text>
</comment>
<evidence type="ECO:0000313" key="4">
    <source>
        <dbReference type="EMBL" id="KAE9105879.1"/>
    </source>
</evidence>
<dbReference type="EMBL" id="QXFZ01002005">
    <property type="protein sequence ID" value="KAE9081977.1"/>
    <property type="molecule type" value="Genomic_DNA"/>
</dbReference>
<evidence type="ECO:0000313" key="11">
    <source>
        <dbReference type="Proteomes" id="UP000441208"/>
    </source>
</evidence>
<proteinExistence type="predicted"/>
<evidence type="ECO:0000313" key="1">
    <source>
        <dbReference type="EMBL" id="KAE8926608.1"/>
    </source>
</evidence>
<sequence>MLYCLLQLLSLVFVTVMLKRMIGHSPIQQIAFVLQHQVDWVQMCLVFWLFYNVQGSLRHLGWFAHIHCKFDYYSSNLTSYGWSRRLRLFFQVCVALRFNINGGKLS</sequence>
<organism evidence="6 9">
    <name type="scientific">Phytophthora fragariae</name>
    <dbReference type="NCBI Taxonomy" id="53985"/>
    <lineage>
        <taxon>Eukaryota</taxon>
        <taxon>Sar</taxon>
        <taxon>Stramenopiles</taxon>
        <taxon>Oomycota</taxon>
        <taxon>Peronosporomycetes</taxon>
        <taxon>Peronosporales</taxon>
        <taxon>Peronosporaceae</taxon>
        <taxon>Phytophthora</taxon>
    </lineage>
</organism>
<gene>
    <name evidence="6" type="ORF">PF002_g23413</name>
    <name evidence="5" type="ORF">PF005_g22439</name>
    <name evidence="4" type="ORF">PF006_g21502</name>
    <name evidence="3" type="ORF">PF007_g22455</name>
    <name evidence="1" type="ORF">PF009_g23204</name>
    <name evidence="2" type="ORF">PF011_g20911</name>
</gene>
<dbReference type="Proteomes" id="UP000441208">
    <property type="component" value="Unassembled WGS sequence"/>
</dbReference>
<evidence type="ECO:0000313" key="5">
    <source>
        <dbReference type="EMBL" id="KAE9182545.1"/>
    </source>
</evidence>
<dbReference type="EMBL" id="QXGF01002007">
    <property type="protein sequence ID" value="KAE8926608.1"/>
    <property type="molecule type" value="Genomic_DNA"/>
</dbReference>
<evidence type="ECO:0000313" key="7">
    <source>
        <dbReference type="Proteomes" id="UP000429523"/>
    </source>
</evidence>
<reference evidence="7 8" key="1">
    <citation type="submission" date="2018-08" db="EMBL/GenBank/DDBJ databases">
        <title>Genomic investigation of the strawberry pathogen Phytophthora fragariae indicates pathogenicity is determined by transcriptional variation in three key races.</title>
        <authorList>
            <person name="Adams T.M."/>
            <person name="Armitage A.D."/>
            <person name="Sobczyk M.K."/>
            <person name="Bates H.J."/>
            <person name="Dunwell J.M."/>
            <person name="Nellist C.F."/>
            <person name="Harrison R.J."/>
        </authorList>
    </citation>
    <scope>NUCLEOTIDE SEQUENCE [LARGE SCALE GENOMIC DNA]</scope>
    <source>
        <strain evidence="6 9">BC-1</strain>
        <strain evidence="5 8">NOV-27</strain>
        <strain evidence="4 10">NOV-5</strain>
        <strain evidence="3 11">NOV-71</strain>
        <strain evidence="1 7">NOV-9</strain>
        <strain evidence="2 12">SCRP245</strain>
    </source>
</reference>
<dbReference type="Proteomes" id="UP000433483">
    <property type="component" value="Unassembled WGS sequence"/>
</dbReference>
<evidence type="ECO:0000313" key="12">
    <source>
        <dbReference type="Proteomes" id="UP000460718"/>
    </source>
</evidence>
<dbReference type="EMBL" id="QXGD01002011">
    <property type="protein sequence ID" value="KAE9195120.1"/>
    <property type="molecule type" value="Genomic_DNA"/>
</dbReference>
<keyword evidence="8" id="KW-1185">Reference proteome</keyword>
<dbReference type="Proteomes" id="UP000429523">
    <property type="component" value="Unassembled WGS sequence"/>
</dbReference>
<evidence type="ECO:0000313" key="8">
    <source>
        <dbReference type="Proteomes" id="UP000433483"/>
    </source>
</evidence>